<evidence type="ECO:0000313" key="4">
    <source>
        <dbReference type="Proteomes" id="UP001062776"/>
    </source>
</evidence>
<protein>
    <recommendedName>
        <fullName evidence="5">DotA/TraY family protein</fullName>
    </recommendedName>
</protein>
<evidence type="ECO:0000313" key="3">
    <source>
        <dbReference type="EMBL" id="GBQ91278.1"/>
    </source>
</evidence>
<reference evidence="3" key="1">
    <citation type="submission" date="2013-04" db="EMBL/GenBank/DDBJ databases">
        <title>The genome sequencing project of 58 acetic acid bacteria.</title>
        <authorList>
            <person name="Okamoto-Kainuma A."/>
            <person name="Ishikawa M."/>
            <person name="Umino S."/>
            <person name="Koizumi Y."/>
            <person name="Shiwa Y."/>
            <person name="Yoshikawa H."/>
            <person name="Matsutani M."/>
            <person name="Matsushita K."/>
        </authorList>
    </citation>
    <scope>NUCLEOTIDE SEQUENCE</scope>
    <source>
        <strain evidence="3">NRIC 0535</strain>
    </source>
</reference>
<feature type="compositionally biased region" description="Polar residues" evidence="1">
    <location>
        <begin position="762"/>
        <end position="772"/>
    </location>
</feature>
<feature type="transmembrane region" description="Helical" evidence="2">
    <location>
        <begin position="554"/>
        <end position="575"/>
    </location>
</feature>
<dbReference type="Proteomes" id="UP001062776">
    <property type="component" value="Unassembled WGS sequence"/>
</dbReference>
<feature type="transmembrane region" description="Helical" evidence="2">
    <location>
        <begin position="582"/>
        <end position="607"/>
    </location>
</feature>
<keyword evidence="2" id="KW-1133">Transmembrane helix</keyword>
<dbReference type="InterPro" id="IPR027628">
    <property type="entry name" value="DotA_TraY"/>
</dbReference>
<evidence type="ECO:0000256" key="2">
    <source>
        <dbReference type="SAM" id="Phobius"/>
    </source>
</evidence>
<comment type="caution">
    <text evidence="3">The sequence shown here is derived from an EMBL/GenBank/DDBJ whole genome shotgun (WGS) entry which is preliminary data.</text>
</comment>
<feature type="transmembrane region" description="Helical" evidence="2">
    <location>
        <begin position="627"/>
        <end position="648"/>
    </location>
</feature>
<dbReference type="EMBL" id="BAPV01000042">
    <property type="protein sequence ID" value="GBQ91278.1"/>
    <property type="molecule type" value="Genomic_DNA"/>
</dbReference>
<accession>A0ABQ0Q4Q8</accession>
<organism evidence="3 4">
    <name type="scientific">Asaia krungthepensis NRIC 0535</name>
    <dbReference type="NCBI Taxonomy" id="1307925"/>
    <lineage>
        <taxon>Bacteria</taxon>
        <taxon>Pseudomonadati</taxon>
        <taxon>Pseudomonadota</taxon>
        <taxon>Alphaproteobacteria</taxon>
        <taxon>Acetobacterales</taxon>
        <taxon>Acetobacteraceae</taxon>
        <taxon>Asaia</taxon>
    </lineage>
</organism>
<feature type="region of interest" description="Disordered" evidence="1">
    <location>
        <begin position="750"/>
        <end position="782"/>
    </location>
</feature>
<feature type="transmembrane region" description="Helical" evidence="2">
    <location>
        <begin position="680"/>
        <end position="699"/>
    </location>
</feature>
<dbReference type="NCBIfam" id="TIGR04346">
    <property type="entry name" value="DotA_TraY"/>
    <property type="match status" value="1"/>
</dbReference>
<keyword evidence="2" id="KW-0812">Transmembrane</keyword>
<gene>
    <name evidence="3" type="ORF">AA0535_2253</name>
</gene>
<keyword evidence="2" id="KW-0472">Membrane</keyword>
<sequence length="782" mass="81895">MIRCSLSDLLAERETMNLLVARLRFWLSLLLAVAPVLGASFAQAQTTSASPSWASFDPGSDWSATVLDGLFPASGTQGSVMGTMLGYISSVVIFFWVFWFSYASIMQVHRTAETGKLRSAHFNAWAPIKIVWSAVLLLPVDNGYTLGQDLLLRGSRIALGIATQGATIVENRIGPAALPIAAPVMPGTQSIVLAVMESELCRALINQASNTASGGQLVPQPQFSSNGAQVSVSWSLAEGDSVGSNVCGSLSLEIPISYAQSATSLTNPVGAIDWTQYAQDRQKSLETLVQNVRVPMEQIATNLWTTRQMSALRAMDAVLTSNTATYRASITQASAAEIARIRSAYDSADKSGTGSGIAAMSGLGWTGLGAYYLQIGRLNGEVLSLAALSPNVEKPSWEGMGSALHQDLGGIIDAIHRYETIESSRAWLADDKSAPDSVPSLYPDSAIQTASPADPYSLLTKVIQAAGVNRRLLAGALNYAAPSSGSGATDPLAGLIGLGHLLIHIGLGIIAASAIAANPAASFTAAAGEALTGNVGGAVAQVASTPFSGVVKSLLGPLFTAAAGLIAPGIALAFVLPMMPYFYWIAGVAGWYLIVIEAVIGVPFWALAHLTFAGDGIHGRGIRGYEILFSILFRPLLMIAGFLVSYPLFQAVSWLLLKTFTIAASFVFDAGYLVTNLIGVIVLTCMFVSAEIAWAGICFRMINTLPHHVVALANMTSIGRLNSDEVVGKTSPDAQHQAIKGAAKLAGDIAGGGGQKQIDNHGPQQLDSTTQALLRDSGPIGE</sequence>
<evidence type="ECO:0000256" key="1">
    <source>
        <dbReference type="SAM" id="MobiDB-lite"/>
    </source>
</evidence>
<feature type="transmembrane region" description="Helical" evidence="2">
    <location>
        <begin position="78"/>
        <end position="100"/>
    </location>
</feature>
<proteinExistence type="predicted"/>
<evidence type="ECO:0008006" key="5">
    <source>
        <dbReference type="Google" id="ProtNLM"/>
    </source>
</evidence>
<feature type="transmembrane region" description="Helical" evidence="2">
    <location>
        <begin position="492"/>
        <end position="516"/>
    </location>
</feature>
<keyword evidence="4" id="KW-1185">Reference proteome</keyword>
<name>A0ABQ0Q4Q8_9PROT</name>